<reference evidence="3 4" key="2">
    <citation type="journal article" date="2010" name="Stand. Genomic Sci.">
        <title>Complete genome sequence of Chitinophaga pinensis type strain (UQM 2034).</title>
        <authorList>
            <person name="Glavina Del Rio T."/>
            <person name="Abt B."/>
            <person name="Spring S."/>
            <person name="Lapidus A."/>
            <person name="Nolan M."/>
            <person name="Tice H."/>
            <person name="Copeland A."/>
            <person name="Cheng J.F."/>
            <person name="Chen F."/>
            <person name="Bruce D."/>
            <person name="Goodwin L."/>
            <person name="Pitluck S."/>
            <person name="Ivanova N."/>
            <person name="Mavromatis K."/>
            <person name="Mikhailova N."/>
            <person name="Pati A."/>
            <person name="Chen A."/>
            <person name="Palaniappan K."/>
            <person name="Land M."/>
            <person name="Hauser L."/>
            <person name="Chang Y.J."/>
            <person name="Jeffries C.D."/>
            <person name="Chain P."/>
            <person name="Saunders E."/>
            <person name="Detter J.C."/>
            <person name="Brettin T."/>
            <person name="Rohde M."/>
            <person name="Goker M."/>
            <person name="Bristow J."/>
            <person name="Eisen J.A."/>
            <person name="Markowitz V."/>
            <person name="Hugenholtz P."/>
            <person name="Kyrpides N.C."/>
            <person name="Klenk H.P."/>
            <person name="Lucas S."/>
        </authorList>
    </citation>
    <scope>NUCLEOTIDE SEQUENCE [LARGE SCALE GENOMIC DNA]</scope>
    <source>
        <strain evidence="4">ATCC 43595 / DSM 2588 / LMG 13176 / NBRC 15968 / NCIMB 11800 / UQM 2034</strain>
    </source>
</reference>
<dbReference type="Proteomes" id="UP000002215">
    <property type="component" value="Chromosome"/>
</dbReference>
<dbReference type="Pfam" id="PF17251">
    <property type="entry name" value="Pom"/>
    <property type="match status" value="1"/>
</dbReference>
<evidence type="ECO:0000256" key="1">
    <source>
        <dbReference type="SAM" id="SignalP"/>
    </source>
</evidence>
<dbReference type="GO" id="GO:0004190">
    <property type="term" value="F:aspartic-type endopeptidase activity"/>
    <property type="evidence" value="ECO:0007669"/>
    <property type="project" value="InterPro"/>
</dbReference>
<dbReference type="InterPro" id="IPR020080">
    <property type="entry name" value="OM_adhesin/peptidase_omptin"/>
</dbReference>
<dbReference type="EMBL" id="CP001699">
    <property type="protein sequence ID" value="ACU61804.1"/>
    <property type="molecule type" value="Genomic_DNA"/>
</dbReference>
<dbReference type="InterPro" id="IPR053724">
    <property type="entry name" value="OMP_A26_sf"/>
</dbReference>
<accession>A0A979GW65</accession>
<protein>
    <recommendedName>
        <fullName evidence="2">Protochlamydia outer membrane protein domain-containing protein</fullName>
    </recommendedName>
</protein>
<proteinExistence type="predicted"/>
<feature type="chain" id="PRO_5036879964" description="Protochlamydia outer membrane protein domain-containing protein" evidence="1">
    <location>
        <begin position="20"/>
        <end position="298"/>
    </location>
</feature>
<dbReference type="KEGG" id="cpi:Cpin_4357"/>
<evidence type="ECO:0000313" key="3">
    <source>
        <dbReference type="EMBL" id="ACU61804.1"/>
    </source>
</evidence>
<feature type="domain" description="Protochlamydia outer membrane protein" evidence="2">
    <location>
        <begin position="31"/>
        <end position="283"/>
    </location>
</feature>
<keyword evidence="1" id="KW-0732">Signal</keyword>
<dbReference type="Gene3D" id="2.40.128.90">
    <property type="entry name" value="OMPT-like"/>
    <property type="match status" value="1"/>
</dbReference>
<dbReference type="OrthoDB" id="5566985at2"/>
<organism evidence="3 4">
    <name type="scientific">Chitinophaga pinensis (strain ATCC 43595 / DSM 2588 / LMG 13176 / NBRC 15968 / NCIMB 11800 / UQM 2034)</name>
    <dbReference type="NCBI Taxonomy" id="485918"/>
    <lineage>
        <taxon>Bacteria</taxon>
        <taxon>Pseudomonadati</taxon>
        <taxon>Bacteroidota</taxon>
        <taxon>Chitinophagia</taxon>
        <taxon>Chitinophagales</taxon>
        <taxon>Chitinophagaceae</taxon>
        <taxon>Chitinophaga</taxon>
    </lineage>
</organism>
<dbReference type="InterPro" id="IPR035163">
    <property type="entry name" value="Pom"/>
</dbReference>
<reference evidence="4" key="1">
    <citation type="submission" date="2009-08" db="EMBL/GenBank/DDBJ databases">
        <title>The complete genome of Chitinophaga pinensis DSM 2588.</title>
        <authorList>
            <consortium name="US DOE Joint Genome Institute (JGI-PGF)"/>
            <person name="Lucas S."/>
            <person name="Copeland A."/>
            <person name="Lapidus A."/>
            <person name="Glavina del Rio T."/>
            <person name="Dalin E."/>
            <person name="Tice H."/>
            <person name="Bruce D."/>
            <person name="Goodwin L."/>
            <person name="Pitluck S."/>
            <person name="Kyrpides N."/>
            <person name="Mavromatis K."/>
            <person name="Ivanova N."/>
            <person name="Mikhailova N."/>
            <person name="Sims D."/>
            <person name="Meinche L."/>
            <person name="Brettin T."/>
            <person name="Detter J.C."/>
            <person name="Han C."/>
            <person name="Larimer F."/>
            <person name="Land M."/>
            <person name="Hauser L."/>
            <person name="Markowitz V."/>
            <person name="Cheng J.-F."/>
            <person name="Hugenholtz P."/>
            <person name="Woyke T."/>
            <person name="Wu D."/>
            <person name="Spring S."/>
            <person name="Klenk H.-P."/>
            <person name="Eisen J.A."/>
        </authorList>
    </citation>
    <scope>NUCLEOTIDE SEQUENCE [LARGE SCALE GENOMIC DNA]</scope>
    <source>
        <strain evidence="4">ATCC 43595 / DSM 2588 / LMG 13176 / NBRC 15968 / NCIMB 11800 / UQM 2034</strain>
    </source>
</reference>
<dbReference type="AlphaFoldDB" id="A0A979GW65"/>
<evidence type="ECO:0000313" key="4">
    <source>
        <dbReference type="Proteomes" id="UP000002215"/>
    </source>
</evidence>
<sequence length="298" mass="32872">MKFLLLHSLLLFSCAIVHAQHHSPVAELAVSGGYHTADLRWSIAGNASGQSPNVLSEVKWRLLSGPAVAIKGQINLNSRLFLKGELSHTFIQSGKATDTDYSEDDRQQPGYYAQLDADEGRLSAFRLYGGYHLLQRPGIQIAVFAGYAAHKESLFLLDHAAYVPGEKNLRCTYNTSWKGVSGGLSGLYRVTSWLDLSGELQYSQMNYDAVADWNLIDAFQHPVSFKHHARGFDVKTSVTVNFRLKSYLSLLVSGTYRHAETGTGTDQLFMDSGTVQTTQFNGAFTNARQISIGALVQF</sequence>
<dbReference type="RefSeq" id="WP_012791972.1">
    <property type="nucleotide sequence ID" value="NC_013132.1"/>
</dbReference>
<dbReference type="SUPFAM" id="SSF69917">
    <property type="entry name" value="OMPT-like"/>
    <property type="match status" value="1"/>
</dbReference>
<feature type="signal peptide" evidence="1">
    <location>
        <begin position="1"/>
        <end position="19"/>
    </location>
</feature>
<gene>
    <name evidence="3" type="ordered locus">Cpin_4357</name>
</gene>
<name>A0A979GW65_CHIPD</name>
<evidence type="ECO:0000259" key="2">
    <source>
        <dbReference type="Pfam" id="PF17251"/>
    </source>
</evidence>